<dbReference type="Pfam" id="PF00903">
    <property type="entry name" value="Glyoxalase"/>
    <property type="match status" value="1"/>
</dbReference>
<dbReference type="PANTHER" id="PTHR33993:SF2">
    <property type="entry name" value="VOC DOMAIN-CONTAINING PROTEIN"/>
    <property type="match status" value="1"/>
</dbReference>
<gene>
    <name evidence="3" type="ORF">SAMN05421835_12067</name>
</gene>
<proteinExistence type="predicted"/>
<dbReference type="PROSITE" id="PS51819">
    <property type="entry name" value="VOC"/>
    <property type="match status" value="1"/>
</dbReference>
<dbReference type="EMBL" id="FORP01000020">
    <property type="protein sequence ID" value="SFK40509.1"/>
    <property type="molecule type" value="Genomic_DNA"/>
</dbReference>
<organism evidence="3 4">
    <name type="scientific">Amycolatopsis sacchari</name>
    <dbReference type="NCBI Taxonomy" id="115433"/>
    <lineage>
        <taxon>Bacteria</taxon>
        <taxon>Bacillati</taxon>
        <taxon>Actinomycetota</taxon>
        <taxon>Actinomycetes</taxon>
        <taxon>Pseudonocardiales</taxon>
        <taxon>Pseudonocardiaceae</taxon>
        <taxon>Amycolatopsis</taxon>
    </lineage>
</organism>
<dbReference type="InterPro" id="IPR037523">
    <property type="entry name" value="VOC_core"/>
</dbReference>
<keyword evidence="4" id="KW-1185">Reference proteome</keyword>
<dbReference type="InterPro" id="IPR004360">
    <property type="entry name" value="Glyas_Fos-R_dOase_dom"/>
</dbReference>
<sequence>MPRPVHFEIHASDPERAITFYKTVFDWSFERWGSNRYWLISTGDGPGIDGGLVPRQGPAPVDDAPLNAYPNTMEVPELDLALRRVRQAGGGVVVPKTALPGIGWLAYCKDTEGNLFGLLENDPSAE</sequence>
<dbReference type="PANTHER" id="PTHR33993">
    <property type="entry name" value="GLYOXALASE-RELATED"/>
    <property type="match status" value="1"/>
</dbReference>
<evidence type="ECO:0000259" key="2">
    <source>
        <dbReference type="PROSITE" id="PS51819"/>
    </source>
</evidence>
<evidence type="ECO:0000313" key="4">
    <source>
        <dbReference type="Proteomes" id="UP000199025"/>
    </source>
</evidence>
<dbReference type="RefSeq" id="WP_091513138.1">
    <property type="nucleotide sequence ID" value="NZ_CBDQZW010000018.1"/>
</dbReference>
<name>A0A1I3ZAB7_9PSEU</name>
<dbReference type="OrthoDB" id="9793039at2"/>
<protein>
    <recommendedName>
        <fullName evidence="2">VOC domain-containing protein</fullName>
    </recommendedName>
</protein>
<dbReference type="InterPro" id="IPR029068">
    <property type="entry name" value="Glyas_Bleomycin-R_OHBP_Dase"/>
</dbReference>
<dbReference type="AlphaFoldDB" id="A0A1I3ZAB7"/>
<feature type="domain" description="VOC" evidence="2">
    <location>
        <begin position="3"/>
        <end position="121"/>
    </location>
</feature>
<accession>A0A1I3ZAB7</accession>
<evidence type="ECO:0000313" key="3">
    <source>
        <dbReference type="EMBL" id="SFK40509.1"/>
    </source>
</evidence>
<dbReference type="SUPFAM" id="SSF54593">
    <property type="entry name" value="Glyoxalase/Bleomycin resistance protein/Dihydroxybiphenyl dioxygenase"/>
    <property type="match status" value="1"/>
</dbReference>
<feature type="region of interest" description="Disordered" evidence="1">
    <location>
        <begin position="49"/>
        <end position="68"/>
    </location>
</feature>
<dbReference type="CDD" id="cd07247">
    <property type="entry name" value="SgaA_N_like"/>
    <property type="match status" value="1"/>
</dbReference>
<dbReference type="Gene3D" id="3.10.180.10">
    <property type="entry name" value="2,3-Dihydroxybiphenyl 1,2-Dioxygenase, domain 1"/>
    <property type="match status" value="1"/>
</dbReference>
<dbReference type="Proteomes" id="UP000199025">
    <property type="component" value="Unassembled WGS sequence"/>
</dbReference>
<evidence type="ECO:0000256" key="1">
    <source>
        <dbReference type="SAM" id="MobiDB-lite"/>
    </source>
</evidence>
<dbReference type="InterPro" id="IPR052164">
    <property type="entry name" value="Anthracycline_SecMetBiosynth"/>
</dbReference>
<dbReference type="STRING" id="115433.SAMN05421835_12067"/>
<reference evidence="3 4" key="1">
    <citation type="submission" date="2016-10" db="EMBL/GenBank/DDBJ databases">
        <authorList>
            <person name="de Groot N.N."/>
        </authorList>
    </citation>
    <scope>NUCLEOTIDE SEQUENCE [LARGE SCALE GENOMIC DNA]</scope>
    <source>
        <strain evidence="3 4">DSM 44468</strain>
    </source>
</reference>